<dbReference type="InterPro" id="IPR036412">
    <property type="entry name" value="HAD-like_sf"/>
</dbReference>
<organism evidence="1 2">
    <name type="scientific">Algoriphagus iocasae</name>
    <dbReference type="NCBI Taxonomy" id="1836499"/>
    <lineage>
        <taxon>Bacteria</taxon>
        <taxon>Pseudomonadati</taxon>
        <taxon>Bacteroidota</taxon>
        <taxon>Cytophagia</taxon>
        <taxon>Cytophagales</taxon>
        <taxon>Cyclobacteriaceae</taxon>
        <taxon>Algoriphagus</taxon>
    </lineage>
</organism>
<dbReference type="SFLD" id="SFLDG01129">
    <property type="entry name" value="C1.5:_HAD__Beta-PGM__Phosphata"/>
    <property type="match status" value="1"/>
</dbReference>
<dbReference type="InterPro" id="IPR006439">
    <property type="entry name" value="HAD-SF_hydro_IA"/>
</dbReference>
<dbReference type="Gene3D" id="1.10.150.240">
    <property type="entry name" value="Putative phosphatase, domain 2"/>
    <property type="match status" value="1"/>
</dbReference>
<dbReference type="NCBIfam" id="TIGR01509">
    <property type="entry name" value="HAD-SF-IA-v3"/>
    <property type="match status" value="1"/>
</dbReference>
<dbReference type="NCBIfam" id="TIGR01549">
    <property type="entry name" value="HAD-SF-IA-v1"/>
    <property type="match status" value="1"/>
</dbReference>
<protein>
    <submittedName>
        <fullName evidence="1">Putative hydrolase of the HAD superfamily</fullName>
    </submittedName>
</protein>
<dbReference type="AlphaFoldDB" id="A0A841MJD5"/>
<gene>
    <name evidence="1" type="ORF">FHS59_001054</name>
</gene>
<proteinExistence type="predicted"/>
<dbReference type="SFLD" id="SFLDS00003">
    <property type="entry name" value="Haloacid_Dehalogenase"/>
    <property type="match status" value="1"/>
</dbReference>
<dbReference type="Pfam" id="PF00702">
    <property type="entry name" value="Hydrolase"/>
    <property type="match status" value="1"/>
</dbReference>
<dbReference type="PRINTS" id="PR00413">
    <property type="entry name" value="HADHALOGNASE"/>
</dbReference>
<comment type="caution">
    <text evidence="1">The sequence shown here is derived from an EMBL/GenBank/DDBJ whole genome shotgun (WGS) entry which is preliminary data.</text>
</comment>
<dbReference type="SUPFAM" id="SSF56784">
    <property type="entry name" value="HAD-like"/>
    <property type="match status" value="1"/>
</dbReference>
<evidence type="ECO:0000313" key="1">
    <source>
        <dbReference type="EMBL" id="MBB6325439.1"/>
    </source>
</evidence>
<dbReference type="EMBL" id="JACIJO010000001">
    <property type="protein sequence ID" value="MBB6325439.1"/>
    <property type="molecule type" value="Genomic_DNA"/>
</dbReference>
<dbReference type="PANTHER" id="PTHR43611:SF3">
    <property type="entry name" value="FLAVIN MONONUCLEOTIDE HYDROLASE 1, CHLOROPLATIC"/>
    <property type="match status" value="1"/>
</dbReference>
<dbReference type="InterPro" id="IPR023214">
    <property type="entry name" value="HAD_sf"/>
</dbReference>
<keyword evidence="2" id="KW-1185">Reference proteome</keyword>
<keyword evidence="1" id="KW-0378">Hydrolase</keyword>
<accession>A0A841MJD5</accession>
<sequence length="209" mass="24410">MKIIPDVDFLIFDLGNVIVDIDYQHSLELIKKELPENHHDKTELFYLTDFHKKYEKGEIDSAKFRNEVRTYFEQDWSDEKVDDLWNSLLKEIPRERIDLISRLKDNYKLGILSNTNEIHIDAVYKMLNQNFALENFDSLFNHVFLSHEMGLSKPSAEIYHTMVNQLGTKPERVVFFDDLEANVKGAASIGIHAVHVTGPQVIFDYLKHA</sequence>
<reference evidence="1 2" key="1">
    <citation type="submission" date="2020-08" db="EMBL/GenBank/DDBJ databases">
        <title>Genomic Encyclopedia of Type Strains, Phase IV (KMG-IV): sequencing the most valuable type-strain genomes for metagenomic binning, comparative biology and taxonomic classification.</title>
        <authorList>
            <person name="Goeker M."/>
        </authorList>
    </citation>
    <scope>NUCLEOTIDE SEQUENCE [LARGE SCALE GENOMIC DNA]</scope>
    <source>
        <strain evidence="1 2">DSM 102044</strain>
    </source>
</reference>
<dbReference type="CDD" id="cd02603">
    <property type="entry name" value="HAD_sEH-N_like"/>
    <property type="match status" value="1"/>
</dbReference>
<evidence type="ECO:0000313" key="2">
    <source>
        <dbReference type="Proteomes" id="UP000588604"/>
    </source>
</evidence>
<name>A0A841MJD5_9BACT</name>
<dbReference type="Proteomes" id="UP000588604">
    <property type="component" value="Unassembled WGS sequence"/>
</dbReference>
<dbReference type="GO" id="GO:0016787">
    <property type="term" value="F:hydrolase activity"/>
    <property type="evidence" value="ECO:0007669"/>
    <property type="project" value="UniProtKB-KW"/>
</dbReference>
<dbReference type="InterPro" id="IPR023198">
    <property type="entry name" value="PGP-like_dom2"/>
</dbReference>
<dbReference type="RefSeq" id="WP_184493682.1">
    <property type="nucleotide sequence ID" value="NZ_JACIJO010000001.1"/>
</dbReference>
<dbReference type="Gene3D" id="3.40.50.1000">
    <property type="entry name" value="HAD superfamily/HAD-like"/>
    <property type="match status" value="1"/>
</dbReference>
<dbReference type="PANTHER" id="PTHR43611">
    <property type="entry name" value="ALPHA-D-GLUCOSE 1-PHOSPHATE PHOSPHATASE"/>
    <property type="match status" value="1"/>
</dbReference>